<evidence type="ECO:0000259" key="12">
    <source>
        <dbReference type="Pfam" id="PF00534"/>
    </source>
</evidence>
<evidence type="ECO:0000256" key="1">
    <source>
        <dbReference type="ARBA" id="ARBA00004236"/>
    </source>
</evidence>
<feature type="binding site" evidence="11">
    <location>
        <begin position="45"/>
        <end position="48"/>
    </location>
    <ligand>
        <name>UDP</name>
        <dbReference type="ChEBI" id="CHEBI:58223"/>
    </ligand>
</feature>
<dbReference type="InterPro" id="IPR014267">
    <property type="entry name" value="GtfA"/>
</dbReference>
<comment type="caution">
    <text evidence="11">Lacks conserved residue(s) required for the propagation of feature annotation.</text>
</comment>
<evidence type="ECO:0000256" key="4">
    <source>
        <dbReference type="ARBA" id="ARBA00022475"/>
    </source>
</evidence>
<evidence type="ECO:0000256" key="10">
    <source>
        <dbReference type="ARBA" id="ARBA00052053"/>
    </source>
</evidence>
<feature type="domain" description="GtfA extended beta-sheet meander" evidence="13">
    <location>
        <begin position="128"/>
        <end position="220"/>
    </location>
</feature>
<gene>
    <name evidence="11" type="primary">gtfA</name>
</gene>
<dbReference type="SUPFAM" id="SSF53756">
    <property type="entry name" value="UDP-Glycosyltransferase/glycogen phosphorylase"/>
    <property type="match status" value="1"/>
</dbReference>
<dbReference type="Pfam" id="PF00534">
    <property type="entry name" value="Glycos_transf_1"/>
    <property type="match status" value="1"/>
</dbReference>
<dbReference type="GO" id="GO:0005886">
    <property type="term" value="C:plasma membrane"/>
    <property type="evidence" value="ECO:0007669"/>
    <property type="project" value="UniProtKB-SubCell"/>
</dbReference>
<evidence type="ECO:0000256" key="8">
    <source>
        <dbReference type="ARBA" id="ARBA00022741"/>
    </source>
</evidence>
<dbReference type="FunFam" id="3.40.50.2000:FF:000196">
    <property type="entry name" value="UDP-N-acetylglucosamine--peptide N-acetylglucosaminyltransferase GtfA subunit"/>
    <property type="match status" value="1"/>
</dbReference>
<dbReference type="EMBL" id="MG787417">
    <property type="protein sequence ID" value="AVP80490.1"/>
    <property type="molecule type" value="Genomic_DNA"/>
</dbReference>
<dbReference type="PANTHER" id="PTHR12526">
    <property type="entry name" value="GLYCOSYLTRANSFERASE"/>
    <property type="match status" value="1"/>
</dbReference>
<evidence type="ECO:0000313" key="17">
    <source>
        <dbReference type="EMBL" id="AVP80490.1"/>
    </source>
</evidence>
<sequence>MKMIIILTGQANKFSLPCCTYIFNRSRDNMTIYNLNFGIGWASSGVEYAQLYRRNILHDLNEDFKFIFLDFINKENIQTLTSNLGIENDEVIWIYQYFTDIKIKPTSYTIENIIEKLESNDVKVKSIKPKVKRIYFNNKSCYVNCYLKYKNEDIVDRAEFVSSGKLIRKEFYTYTKVFTEYYAPYNKKAKVYLRKFFNENGSVAYEEIVKDDDNMYIFPNKILYSKKEFIGYFISQLNLKDKDILLVDRSKNIGQVILENKKEGHVGVVIHAEHYNHSNTNDQYVLWNNNYEYVFNNAQHIDFFIVATEDQKAVLQLQFEKYKNLKPKIYTIPVGNIKYLKFEQQRKPFSVITASRLANEKHVDWLIKAVIKAHKINDDIRFDIYGEGSERQKLQQIIDNYQANNYIHLKGHMDLTYIYKSYELYLSGSTSEGFGLTLMEAVGSGLGIIGLDVYYGNTTFIKNNVNGYRVPIDITNLDEDTLITELTSKLLLFFTQDNEKTRAESYKIANNYLIGNIKEKWKNLIDEVLND</sequence>
<dbReference type="EC" id="2.4.1.-" evidence="11"/>
<dbReference type="GO" id="GO:0000166">
    <property type="term" value="F:nucleotide binding"/>
    <property type="evidence" value="ECO:0007669"/>
    <property type="project" value="UniProtKB-KW"/>
</dbReference>
<dbReference type="NCBIfam" id="TIGR02918">
    <property type="entry name" value="accessory Sec system glycosyltransferase GtfA"/>
    <property type="match status" value="1"/>
</dbReference>
<comment type="similarity">
    <text evidence="3 11">Belongs to the glycosyltransferase group 1 family. Glycosyltransferase 4 subfamily.</text>
</comment>
<organism evidence="14">
    <name type="scientific">Staphylococcus epidermidis</name>
    <dbReference type="NCBI Taxonomy" id="1282"/>
    <lineage>
        <taxon>Bacteria</taxon>
        <taxon>Bacillati</taxon>
        <taxon>Bacillota</taxon>
        <taxon>Bacilli</taxon>
        <taxon>Bacillales</taxon>
        <taxon>Staphylococcaceae</taxon>
        <taxon>Staphylococcus</taxon>
    </lineage>
</organism>
<feature type="binding site" evidence="11">
    <location>
        <position position="271"/>
    </location>
    <ligand>
        <name>N-acetyl-D-glucosamine</name>
        <dbReference type="ChEBI" id="CHEBI:506227"/>
    </ligand>
</feature>
<dbReference type="EMBL" id="MG787416">
    <property type="protein sequence ID" value="AVP80442.1"/>
    <property type="molecule type" value="Genomic_DNA"/>
</dbReference>
<evidence type="ECO:0000313" key="14">
    <source>
        <dbReference type="EMBL" id="AVP80360.1"/>
    </source>
</evidence>
<dbReference type="InterPro" id="IPR001296">
    <property type="entry name" value="Glyco_trans_1"/>
</dbReference>
<evidence type="ECO:0000313" key="18">
    <source>
        <dbReference type="EMBL" id="AVP80646.1"/>
    </source>
</evidence>
<reference evidence="14" key="1">
    <citation type="journal article" date="2018" name="Infect. Genet. Evol.">
        <title>First description of novel arginine catabolic mobile elements (ACMEs) types IV and V harboring a kdp operon in Staphylococcus epidermidis characterized by whole genome sequencing.</title>
        <authorList>
            <person name="O'Connor A.M."/>
            <person name="McManus B.A."/>
            <person name="Coleman D.C."/>
        </authorList>
    </citation>
    <scope>NUCLEOTIDE SEQUENCE</scope>
    <source>
        <strain evidence="17">120PPC</strain>
        <strain evidence="16">I14OR1</strain>
        <strain evidence="15">I9OR1</strain>
        <strain evidence="14">P8OR3</strain>
        <strain evidence="18">PS30PH</strain>
    </source>
</reference>
<dbReference type="EMBL" id="MG787421">
    <property type="protein sequence ID" value="AVP80646.1"/>
    <property type="molecule type" value="Genomic_DNA"/>
</dbReference>
<evidence type="ECO:0000256" key="5">
    <source>
        <dbReference type="ARBA" id="ARBA00022490"/>
    </source>
</evidence>
<evidence type="ECO:0000256" key="9">
    <source>
        <dbReference type="ARBA" id="ARBA00023136"/>
    </source>
</evidence>
<name>A0A2R3SYK1_STAEP</name>
<evidence type="ECO:0000313" key="16">
    <source>
        <dbReference type="EMBL" id="AVP80442.1"/>
    </source>
</evidence>
<comment type="subunit">
    <text evidence="11">Forms a heterotetramer with 2 subunits each of GtfA and GtfB. Part of the accessory SecA2/SecY2 protein translocation apparatus.</text>
</comment>
<protein>
    <recommendedName>
        <fullName evidence="11">UDP-N-acetylglucosamine--peptide N-acetylglucosaminyltransferase GtfA subunit</fullName>
        <ecNumber evidence="11">2.4.1.-</ecNumber>
    </recommendedName>
    <alternativeName>
        <fullName evidence="11">Glycosyltransferase GtfA</fullName>
    </alternativeName>
</protein>
<accession>A0A2R3SYK1</accession>
<dbReference type="AlphaFoldDB" id="A0A2R3SYK1"/>
<keyword evidence="6 11" id="KW-0328">Glycosyltransferase</keyword>
<comment type="pathway">
    <text evidence="2 11">Protein modification; protein glycosylation.</text>
</comment>
<keyword evidence="8 11" id="KW-0547">Nucleotide-binding</keyword>
<dbReference type="InterPro" id="IPR054396">
    <property type="entry name" value="GtfA_EBD"/>
</dbReference>
<keyword evidence="9 11" id="KW-0472">Membrane</keyword>
<keyword evidence="7 11" id="KW-0808">Transferase</keyword>
<proteinExistence type="inferred from homology"/>
<comment type="function">
    <text evidence="11">Required for polymorphic O-glycosylation of the serine-rich repeat protein in this bacteria. Catalyzes the first step in glycosylation by transferring N-acetylglucosamine from UDP-GlcNAc to serine residues in the substrate protein. Part of the accessory SecA2/SecY2 system specifically required to export serine-rich repeat cell wall proteins usually encoded upstream in the same operon.</text>
</comment>
<dbReference type="GO" id="GO:0016757">
    <property type="term" value="F:glycosyltransferase activity"/>
    <property type="evidence" value="ECO:0007669"/>
    <property type="project" value="UniProtKB-UniRule"/>
</dbReference>
<evidence type="ECO:0000313" key="15">
    <source>
        <dbReference type="EMBL" id="AVP80394.1"/>
    </source>
</evidence>
<evidence type="ECO:0000256" key="3">
    <source>
        <dbReference type="ARBA" id="ARBA00009481"/>
    </source>
</evidence>
<dbReference type="Pfam" id="PF22145">
    <property type="entry name" value="GtfA_EBD"/>
    <property type="match status" value="1"/>
</dbReference>
<keyword evidence="5 11" id="KW-0963">Cytoplasm</keyword>
<dbReference type="EMBL" id="MG787414">
    <property type="protein sequence ID" value="AVP80360.1"/>
    <property type="molecule type" value="Genomic_DNA"/>
</dbReference>
<dbReference type="GO" id="GO:0005737">
    <property type="term" value="C:cytoplasm"/>
    <property type="evidence" value="ECO:0007669"/>
    <property type="project" value="UniProtKB-SubCell"/>
</dbReference>
<evidence type="ECO:0000256" key="6">
    <source>
        <dbReference type="ARBA" id="ARBA00022676"/>
    </source>
</evidence>
<dbReference type="PANTHER" id="PTHR12526:SF629">
    <property type="entry name" value="TEICHURONIC ACID BIOSYNTHESIS GLYCOSYLTRANSFERASE TUAH-RELATED"/>
    <property type="match status" value="1"/>
</dbReference>
<comment type="catalytic activity">
    <reaction evidence="10 11">
        <text>L-seryl-[protein] + UDP-N-acetyl-alpha-D-glucosamine = 3-O-[N-acetyl-alpha-D-glucosaminyl]-L-seryl-[protein] + UDP + H(+)</text>
        <dbReference type="Rhea" id="RHEA:59872"/>
        <dbReference type="Rhea" id="RHEA-COMP:9863"/>
        <dbReference type="Rhea" id="RHEA-COMP:15471"/>
        <dbReference type="ChEBI" id="CHEBI:15378"/>
        <dbReference type="ChEBI" id="CHEBI:29999"/>
        <dbReference type="ChEBI" id="CHEBI:57705"/>
        <dbReference type="ChEBI" id="CHEBI:58223"/>
        <dbReference type="ChEBI" id="CHEBI:143279"/>
    </reaction>
</comment>
<dbReference type="HAMAP" id="MF_01472">
    <property type="entry name" value="GtfA"/>
    <property type="match status" value="1"/>
</dbReference>
<evidence type="ECO:0000259" key="13">
    <source>
        <dbReference type="Pfam" id="PF22145"/>
    </source>
</evidence>
<dbReference type="UniPathway" id="UPA00378"/>
<feature type="domain" description="Glycosyl transferase family 1" evidence="12">
    <location>
        <begin position="346"/>
        <end position="471"/>
    </location>
</feature>
<comment type="subcellular location">
    <subcellularLocation>
        <location evidence="1 11">Cell membrane</location>
        <topology evidence="11">Peripheral membrane protein</topology>
    </subcellularLocation>
    <subcellularLocation>
        <location evidence="11">Cytoplasm</location>
    </subcellularLocation>
    <text evidence="11">Cell membrane association requires GtfB.</text>
</comment>
<evidence type="ECO:0000256" key="2">
    <source>
        <dbReference type="ARBA" id="ARBA00004922"/>
    </source>
</evidence>
<feature type="binding site" evidence="11">
    <location>
        <begin position="432"/>
        <end position="435"/>
    </location>
    <ligand>
        <name>N-acetyl-D-glucosamine</name>
        <dbReference type="ChEBI" id="CHEBI:506227"/>
    </ligand>
</feature>
<dbReference type="Gene3D" id="3.40.50.2000">
    <property type="entry name" value="Glycogen Phosphorylase B"/>
    <property type="match status" value="2"/>
</dbReference>
<dbReference type="EMBL" id="MG787415">
    <property type="protein sequence ID" value="AVP80394.1"/>
    <property type="molecule type" value="Genomic_DNA"/>
</dbReference>
<evidence type="ECO:0000256" key="7">
    <source>
        <dbReference type="ARBA" id="ARBA00022679"/>
    </source>
</evidence>
<evidence type="ECO:0000256" key="11">
    <source>
        <dbReference type="HAMAP-Rule" id="MF_01472"/>
    </source>
</evidence>
<dbReference type="GO" id="GO:0017122">
    <property type="term" value="C:protein N-acetylglucosaminyltransferase complex"/>
    <property type="evidence" value="ECO:0007669"/>
    <property type="project" value="UniProtKB-UniRule"/>
</dbReference>
<dbReference type="CDD" id="cd04949">
    <property type="entry name" value="GT4_GtfA-like"/>
    <property type="match status" value="1"/>
</dbReference>
<keyword evidence="4 11" id="KW-1003">Cell membrane</keyword>